<feature type="region of interest" description="Disordered" evidence="2">
    <location>
        <begin position="192"/>
        <end position="211"/>
    </location>
</feature>
<comment type="caution">
    <text evidence="4">The sequence shown here is derived from an EMBL/GenBank/DDBJ whole genome shotgun (WGS) entry which is preliminary data.</text>
</comment>
<name>A0AAN7JDU0_QUERU</name>
<organism evidence="4 5">
    <name type="scientific">Quercus rubra</name>
    <name type="common">Northern red oak</name>
    <name type="synonym">Quercus borealis</name>
    <dbReference type="NCBI Taxonomy" id="3512"/>
    <lineage>
        <taxon>Eukaryota</taxon>
        <taxon>Viridiplantae</taxon>
        <taxon>Streptophyta</taxon>
        <taxon>Embryophyta</taxon>
        <taxon>Tracheophyta</taxon>
        <taxon>Spermatophyta</taxon>
        <taxon>Magnoliopsida</taxon>
        <taxon>eudicotyledons</taxon>
        <taxon>Gunneridae</taxon>
        <taxon>Pentapetalae</taxon>
        <taxon>rosids</taxon>
        <taxon>fabids</taxon>
        <taxon>Fagales</taxon>
        <taxon>Fagaceae</taxon>
        <taxon>Quercus</taxon>
    </lineage>
</organism>
<dbReference type="AlphaFoldDB" id="A0AAN7JDU0"/>
<proteinExistence type="predicted"/>
<evidence type="ECO:0000313" key="5">
    <source>
        <dbReference type="Proteomes" id="UP001324115"/>
    </source>
</evidence>
<feature type="domain" description="CCHC-type" evidence="3">
    <location>
        <begin position="183"/>
        <end position="198"/>
    </location>
</feature>
<dbReference type="SMART" id="SM00343">
    <property type="entry name" value="ZnF_C2HC"/>
    <property type="match status" value="1"/>
</dbReference>
<accession>A0AAN7JDU0</accession>
<evidence type="ECO:0000259" key="3">
    <source>
        <dbReference type="PROSITE" id="PS50158"/>
    </source>
</evidence>
<feature type="region of interest" description="Disordered" evidence="2">
    <location>
        <begin position="135"/>
        <end position="182"/>
    </location>
</feature>
<gene>
    <name evidence="4" type="ORF">RGQ29_001323</name>
</gene>
<dbReference type="InterPro" id="IPR036875">
    <property type="entry name" value="Znf_CCHC_sf"/>
</dbReference>
<dbReference type="PROSITE" id="PS50158">
    <property type="entry name" value="ZF_CCHC"/>
    <property type="match status" value="1"/>
</dbReference>
<dbReference type="Pfam" id="PF00098">
    <property type="entry name" value="zf-CCHC"/>
    <property type="match status" value="1"/>
</dbReference>
<dbReference type="InterPro" id="IPR001878">
    <property type="entry name" value="Znf_CCHC"/>
</dbReference>
<evidence type="ECO:0000256" key="2">
    <source>
        <dbReference type="SAM" id="MobiDB-lite"/>
    </source>
</evidence>
<reference evidence="4 5" key="1">
    <citation type="journal article" date="2023" name="G3 (Bethesda)">
        <title>A haplotype-resolved chromosome-scale genome for Quercus rubra L. provides insights into the genetics of adaptive traits for red oak species.</title>
        <authorList>
            <person name="Kapoor B."/>
            <person name="Jenkins J."/>
            <person name="Schmutz J."/>
            <person name="Zhebentyayeva T."/>
            <person name="Kuelheim C."/>
            <person name="Coggeshall M."/>
            <person name="Heim C."/>
            <person name="Lasky J.R."/>
            <person name="Leites L."/>
            <person name="Islam-Faridi N."/>
            <person name="Romero-Severson J."/>
            <person name="DeLeo V.L."/>
            <person name="Lucas S.M."/>
            <person name="Lazic D."/>
            <person name="Gailing O."/>
            <person name="Carlson J."/>
            <person name="Staton M."/>
        </authorList>
    </citation>
    <scope>NUCLEOTIDE SEQUENCE [LARGE SCALE GENOMIC DNA]</scope>
    <source>
        <strain evidence="4">Pseudo-F2</strain>
    </source>
</reference>
<keyword evidence="1" id="KW-0862">Zinc</keyword>
<protein>
    <recommendedName>
        <fullName evidence="3">CCHC-type domain-containing protein</fullName>
    </recommendedName>
</protein>
<keyword evidence="1" id="KW-0479">Metal-binding</keyword>
<dbReference type="GO" id="GO:0008270">
    <property type="term" value="F:zinc ion binding"/>
    <property type="evidence" value="ECO:0007669"/>
    <property type="project" value="UniProtKB-KW"/>
</dbReference>
<dbReference type="GO" id="GO:0003676">
    <property type="term" value="F:nucleic acid binding"/>
    <property type="evidence" value="ECO:0007669"/>
    <property type="project" value="InterPro"/>
</dbReference>
<sequence length="229" mass="25748">MAEEAGKSSGIEKFDGTDFAYWRMQIEDYLYGRKLHLPLLGTKPEAMKAEEWTLLDKQVVGVIRLTLSRSVAHNVVKEKTTADLMKALSGMYEKLLANNKEAMRMTVSNSIGKEKLKYNDIRDLIMAEEIHRKDASESLGSGSALNLETRGRGNNRNSNRGRSKSRNSNQNRSKSRSGQQVQCWNCGKTGHFRNQCKSPKKKNRDDSTNAVTEEVHDALLLAVDSPLDD</sequence>
<evidence type="ECO:0000313" key="4">
    <source>
        <dbReference type="EMBL" id="KAK4607434.1"/>
    </source>
</evidence>
<dbReference type="SUPFAM" id="SSF57756">
    <property type="entry name" value="Retrovirus zinc finger-like domains"/>
    <property type="match status" value="1"/>
</dbReference>
<keyword evidence="5" id="KW-1185">Reference proteome</keyword>
<dbReference type="Proteomes" id="UP001324115">
    <property type="component" value="Unassembled WGS sequence"/>
</dbReference>
<dbReference type="EMBL" id="JAXUIC010000001">
    <property type="protein sequence ID" value="KAK4607434.1"/>
    <property type="molecule type" value="Genomic_DNA"/>
</dbReference>
<keyword evidence="1" id="KW-0863">Zinc-finger</keyword>
<feature type="compositionally biased region" description="Low complexity" evidence="2">
    <location>
        <begin position="166"/>
        <end position="179"/>
    </location>
</feature>
<evidence type="ECO:0000256" key="1">
    <source>
        <dbReference type="PROSITE-ProRule" id="PRU00047"/>
    </source>
</evidence>
<dbReference type="Gene3D" id="4.10.60.10">
    <property type="entry name" value="Zinc finger, CCHC-type"/>
    <property type="match status" value="1"/>
</dbReference>